<dbReference type="AlphaFoldDB" id="T1H086"/>
<evidence type="ECO:0000256" key="5">
    <source>
        <dbReference type="ARBA" id="ARBA00023242"/>
    </source>
</evidence>
<reference evidence="6" key="2">
    <citation type="submission" date="2015-06" db="UniProtKB">
        <authorList>
            <consortium name="EnsemblMetazoa"/>
        </authorList>
    </citation>
    <scope>IDENTIFICATION</scope>
</reference>
<evidence type="ECO:0000313" key="6">
    <source>
        <dbReference type="EnsemblMetazoa" id="MESCA009559-PA"/>
    </source>
</evidence>
<keyword evidence="7" id="KW-1185">Reference proteome</keyword>
<keyword evidence="3" id="KW-0863">Zinc-finger</keyword>
<dbReference type="Proteomes" id="UP000015102">
    <property type="component" value="Unassembled WGS sequence"/>
</dbReference>
<keyword evidence="5" id="KW-0539">Nucleus</keyword>
<evidence type="ECO:0000256" key="1">
    <source>
        <dbReference type="ARBA" id="ARBA00004123"/>
    </source>
</evidence>
<organism evidence="6 7">
    <name type="scientific">Megaselia scalaris</name>
    <name type="common">Humpbacked fly</name>
    <name type="synonym">Phora scalaris</name>
    <dbReference type="NCBI Taxonomy" id="36166"/>
    <lineage>
        <taxon>Eukaryota</taxon>
        <taxon>Metazoa</taxon>
        <taxon>Ecdysozoa</taxon>
        <taxon>Arthropoda</taxon>
        <taxon>Hexapoda</taxon>
        <taxon>Insecta</taxon>
        <taxon>Pterygota</taxon>
        <taxon>Neoptera</taxon>
        <taxon>Endopterygota</taxon>
        <taxon>Diptera</taxon>
        <taxon>Brachycera</taxon>
        <taxon>Muscomorpha</taxon>
        <taxon>Platypezoidea</taxon>
        <taxon>Phoridae</taxon>
        <taxon>Megaseliini</taxon>
        <taxon>Megaselia</taxon>
    </lineage>
</organism>
<evidence type="ECO:0000313" key="7">
    <source>
        <dbReference type="Proteomes" id="UP000015102"/>
    </source>
</evidence>
<dbReference type="PANTHER" id="PTHR46481">
    <property type="entry name" value="ZINC FINGER BED DOMAIN-CONTAINING PROTEIN 4"/>
    <property type="match status" value="1"/>
</dbReference>
<dbReference type="EMBL" id="CAQQ02173669">
    <property type="status" value="NOT_ANNOTATED_CDS"/>
    <property type="molecule type" value="Genomic_DNA"/>
</dbReference>
<name>T1H086_MEGSC</name>
<dbReference type="InterPro" id="IPR052035">
    <property type="entry name" value="ZnF_BED_domain_contain"/>
</dbReference>
<evidence type="ECO:0008006" key="8">
    <source>
        <dbReference type="Google" id="ProtNLM"/>
    </source>
</evidence>
<evidence type="ECO:0000256" key="3">
    <source>
        <dbReference type="ARBA" id="ARBA00022771"/>
    </source>
</evidence>
<dbReference type="HOGENOM" id="CLU_1444391_0_0_1"/>
<dbReference type="SUPFAM" id="SSF53098">
    <property type="entry name" value="Ribonuclease H-like"/>
    <property type="match status" value="1"/>
</dbReference>
<comment type="subcellular location">
    <subcellularLocation>
        <location evidence="1">Nucleus</location>
    </subcellularLocation>
</comment>
<evidence type="ECO:0000256" key="2">
    <source>
        <dbReference type="ARBA" id="ARBA00022723"/>
    </source>
</evidence>
<dbReference type="GO" id="GO:0008270">
    <property type="term" value="F:zinc ion binding"/>
    <property type="evidence" value="ECO:0007669"/>
    <property type="project" value="UniProtKB-KW"/>
</dbReference>
<dbReference type="PANTHER" id="PTHR46481:SF10">
    <property type="entry name" value="ZINC FINGER BED DOMAIN-CONTAINING PROTEIN 39"/>
    <property type="match status" value="1"/>
</dbReference>
<reference evidence="7" key="1">
    <citation type="submission" date="2013-02" db="EMBL/GenBank/DDBJ databases">
        <authorList>
            <person name="Hughes D."/>
        </authorList>
    </citation>
    <scope>NUCLEOTIDE SEQUENCE</scope>
    <source>
        <strain>Durham</strain>
        <strain evidence="7">NC isolate 2 -- Noor lab</strain>
    </source>
</reference>
<keyword evidence="2" id="KW-0479">Metal-binding</keyword>
<keyword evidence="4" id="KW-0862">Zinc</keyword>
<proteinExistence type="predicted"/>
<dbReference type="InterPro" id="IPR012337">
    <property type="entry name" value="RNaseH-like_sf"/>
</dbReference>
<accession>T1H086</accession>
<protein>
    <recommendedName>
        <fullName evidence="8">DUF659 domain-containing protein</fullName>
    </recommendedName>
</protein>
<evidence type="ECO:0000256" key="4">
    <source>
        <dbReference type="ARBA" id="ARBA00022833"/>
    </source>
</evidence>
<dbReference type="STRING" id="36166.T1H086"/>
<dbReference type="GO" id="GO:0005634">
    <property type="term" value="C:nucleus"/>
    <property type="evidence" value="ECO:0007669"/>
    <property type="project" value="UniProtKB-SubCell"/>
</dbReference>
<dbReference type="EnsemblMetazoa" id="MESCA009559-RA">
    <property type="protein sequence ID" value="MESCA009559-PA"/>
    <property type="gene ID" value="MESCA009559"/>
</dbReference>
<sequence>MNTEKIEKIRVALAKFFFACNISFRSVESRQLAEFIELLNPDFLPYIPNRRNLSNELLDTVYEECIKKDKKQIREYSNMLVDGWTHSVTQTEWNTSLIHNADGTSAFVLAEELDIKTAIETSKSVGDAINKAKDLYGTEVYCLETDNAATMVSMGDNLKHKVWHIRCNAHTANLLVQDIIEKDLEGDI</sequence>